<dbReference type="OrthoDB" id="8554211at2"/>
<evidence type="ECO:0000256" key="6">
    <source>
        <dbReference type="ARBA" id="ARBA00022989"/>
    </source>
</evidence>
<feature type="compositionally biased region" description="Polar residues" evidence="10">
    <location>
        <begin position="296"/>
        <end position="317"/>
    </location>
</feature>
<keyword evidence="14" id="KW-0966">Cell projection</keyword>
<evidence type="ECO:0000256" key="9">
    <source>
        <dbReference type="PIRNR" id="PIRNR004862"/>
    </source>
</evidence>
<feature type="domain" description="Flagellar M-ring C-terminal" evidence="13">
    <location>
        <begin position="265"/>
        <end position="445"/>
    </location>
</feature>
<dbReference type="Pfam" id="PF01514">
    <property type="entry name" value="YscJ_FliF"/>
    <property type="match status" value="1"/>
</dbReference>
<evidence type="ECO:0000256" key="11">
    <source>
        <dbReference type="SAM" id="Phobius"/>
    </source>
</evidence>
<dbReference type="PRINTS" id="PR01009">
    <property type="entry name" value="FLGMRINGFLIF"/>
</dbReference>
<comment type="caution">
    <text evidence="14">The sequence shown here is derived from an EMBL/GenBank/DDBJ whole genome shotgun (WGS) entry which is preliminary data.</text>
</comment>
<keyword evidence="4" id="KW-1003">Cell membrane</keyword>
<evidence type="ECO:0000256" key="7">
    <source>
        <dbReference type="ARBA" id="ARBA00023136"/>
    </source>
</evidence>
<dbReference type="InterPro" id="IPR006182">
    <property type="entry name" value="FliF_N_dom"/>
</dbReference>
<protein>
    <recommendedName>
        <fullName evidence="9">Flagellar M-ring protein</fullName>
    </recommendedName>
</protein>
<evidence type="ECO:0000256" key="5">
    <source>
        <dbReference type="ARBA" id="ARBA00022692"/>
    </source>
</evidence>
<accession>A0A554WYS2</accession>
<name>A0A554WYS2_9BURK</name>
<dbReference type="PANTHER" id="PTHR30046">
    <property type="entry name" value="FLAGELLAR M-RING PROTEIN"/>
    <property type="match status" value="1"/>
</dbReference>
<dbReference type="PIRSF" id="PIRSF004862">
    <property type="entry name" value="FliF"/>
    <property type="match status" value="1"/>
</dbReference>
<dbReference type="Proteomes" id="UP000318542">
    <property type="component" value="Unassembled WGS sequence"/>
</dbReference>
<feature type="domain" description="Flagellar M-ring N-terminal" evidence="12">
    <location>
        <begin position="59"/>
        <end position="233"/>
    </location>
</feature>
<keyword evidence="14" id="KW-0282">Flagellum</keyword>
<feature type="region of interest" description="Disordered" evidence="10">
    <location>
        <begin position="287"/>
        <end position="325"/>
    </location>
</feature>
<feature type="transmembrane region" description="Helical" evidence="11">
    <location>
        <begin position="38"/>
        <end position="58"/>
    </location>
</feature>
<keyword evidence="15" id="KW-1185">Reference proteome</keyword>
<evidence type="ECO:0000259" key="12">
    <source>
        <dbReference type="Pfam" id="PF01514"/>
    </source>
</evidence>
<dbReference type="EMBL" id="VJOL01000039">
    <property type="protein sequence ID" value="TSE28721.1"/>
    <property type="molecule type" value="Genomic_DNA"/>
</dbReference>
<evidence type="ECO:0000313" key="14">
    <source>
        <dbReference type="EMBL" id="TSE28721.1"/>
    </source>
</evidence>
<dbReference type="GO" id="GO:0005886">
    <property type="term" value="C:plasma membrane"/>
    <property type="evidence" value="ECO:0007669"/>
    <property type="project" value="UniProtKB-SubCell"/>
</dbReference>
<evidence type="ECO:0000313" key="15">
    <source>
        <dbReference type="Proteomes" id="UP000318542"/>
    </source>
</evidence>
<sequence length="576" mass="60893">MATSSTAVAELDPTLPANPGPAAPLLAGWQRLSTGRKLSLGVGVLAMVALLASAFYLANRPDYRVLYANLSDKDGGAVLAQLSQMNVPYKHADGGRAILVPADRVNDVRMKLASQGLPKGAVTGFELMDNTRLGMTQFQERVNFQRSLEGELTRTILSLNSVADARVHLALPNQNGFFREQQKPSASVVLTLHPGRSLDRAQVAGIVHLVASSVPELDPKAVSVIDQQGTLLSARAEDDSAIDARQLTYVRTLEQMYTQRILDLLEPVVGRDNVRATVTADVDFSITERTSEQHRPNQGNEPAAVRSSQTVEENTPGVTAPAGVPGAVTNVAPGATNAPINGPGAPVGVVGQGATGTADLRSRREQVVNYEVDKTISVTRGATGTVRRLSAAVVINHLPNPDAKKGPATAALPPERLEQIQALVREAIGYNGERGDSVNVVNAPFNQPKVEPVEVPWYQNPDTQDLLRSLAPQLGLLALGLLLFLGMVRPALKMMRPEPAPAEAGAASGGALPAPGGQLEAVVGDVVERPGLPQPVHNEPTPEELRLADARRLAKENPVAVANIIKGWISGEGATA</sequence>
<dbReference type="RefSeq" id="WP_143903306.1">
    <property type="nucleotide sequence ID" value="NZ_VJOL01000039.1"/>
</dbReference>
<gene>
    <name evidence="14" type="primary">fliF</name>
    <name evidence="14" type="ORF">Tther_01911</name>
</gene>
<keyword evidence="14" id="KW-0969">Cilium</keyword>
<evidence type="ECO:0000256" key="4">
    <source>
        <dbReference type="ARBA" id="ARBA00022475"/>
    </source>
</evidence>
<dbReference type="InterPro" id="IPR045851">
    <property type="entry name" value="AMP-bd_C_sf"/>
</dbReference>
<comment type="subcellular location">
    <subcellularLocation>
        <location evidence="1 9">Bacterial flagellum basal body</location>
    </subcellularLocation>
    <subcellularLocation>
        <location evidence="2">Cell membrane</location>
        <topology evidence="2">Multi-pass membrane protein</topology>
    </subcellularLocation>
</comment>
<dbReference type="Pfam" id="PF08345">
    <property type="entry name" value="YscJ_FliF_C"/>
    <property type="match status" value="1"/>
</dbReference>
<keyword evidence="5 11" id="KW-0812">Transmembrane</keyword>
<keyword evidence="7 11" id="KW-0472">Membrane</keyword>
<dbReference type="InterPro" id="IPR000067">
    <property type="entry name" value="FlgMring_FliF"/>
</dbReference>
<dbReference type="InterPro" id="IPR043427">
    <property type="entry name" value="YscJ/FliF"/>
</dbReference>
<evidence type="ECO:0000256" key="10">
    <source>
        <dbReference type="SAM" id="MobiDB-lite"/>
    </source>
</evidence>
<dbReference type="InterPro" id="IPR013556">
    <property type="entry name" value="Flag_M-ring_C"/>
</dbReference>
<dbReference type="GO" id="GO:0003774">
    <property type="term" value="F:cytoskeletal motor activity"/>
    <property type="evidence" value="ECO:0007669"/>
    <property type="project" value="InterPro"/>
</dbReference>
<proteinExistence type="inferred from homology"/>
<dbReference type="AlphaFoldDB" id="A0A554WYS2"/>
<evidence type="ECO:0000256" key="8">
    <source>
        <dbReference type="ARBA" id="ARBA00023143"/>
    </source>
</evidence>
<comment type="function">
    <text evidence="9">The M ring may be actively involved in energy transduction.</text>
</comment>
<dbReference type="GO" id="GO:0009431">
    <property type="term" value="C:bacterial-type flagellum basal body, MS ring"/>
    <property type="evidence" value="ECO:0007669"/>
    <property type="project" value="InterPro"/>
</dbReference>
<dbReference type="Gene3D" id="3.30.300.30">
    <property type="match status" value="1"/>
</dbReference>
<dbReference type="GO" id="GO:0071973">
    <property type="term" value="P:bacterial-type flagellum-dependent cell motility"/>
    <property type="evidence" value="ECO:0007669"/>
    <property type="project" value="InterPro"/>
</dbReference>
<evidence type="ECO:0000259" key="13">
    <source>
        <dbReference type="Pfam" id="PF08345"/>
    </source>
</evidence>
<keyword evidence="8 9" id="KW-0975">Bacterial flagellum</keyword>
<organism evidence="14 15">
    <name type="scientific">Tepidimonas thermarum</name>
    <dbReference type="NCBI Taxonomy" id="335431"/>
    <lineage>
        <taxon>Bacteria</taxon>
        <taxon>Pseudomonadati</taxon>
        <taxon>Pseudomonadota</taxon>
        <taxon>Betaproteobacteria</taxon>
        <taxon>Burkholderiales</taxon>
        <taxon>Tepidimonas</taxon>
    </lineage>
</organism>
<reference evidence="14 15" key="1">
    <citation type="submission" date="2019-07" db="EMBL/GenBank/DDBJ databases">
        <title>Tepidimonas thermarum AA-1 draft genome.</title>
        <authorList>
            <person name="Da Costa M.S."/>
            <person name="Froufe H.J.C."/>
            <person name="Egas C."/>
            <person name="Albuquerque L."/>
        </authorList>
    </citation>
    <scope>NUCLEOTIDE SEQUENCE [LARGE SCALE GENOMIC DNA]</scope>
    <source>
        <strain evidence="14 15">AA-1</strain>
    </source>
</reference>
<dbReference type="PANTHER" id="PTHR30046:SF0">
    <property type="entry name" value="FLAGELLAR M-RING PROTEIN"/>
    <property type="match status" value="1"/>
</dbReference>
<dbReference type="NCBIfam" id="TIGR00206">
    <property type="entry name" value="fliF"/>
    <property type="match status" value="1"/>
</dbReference>
<evidence type="ECO:0000256" key="3">
    <source>
        <dbReference type="ARBA" id="ARBA00007971"/>
    </source>
</evidence>
<evidence type="ECO:0000256" key="1">
    <source>
        <dbReference type="ARBA" id="ARBA00004117"/>
    </source>
</evidence>
<comment type="similarity">
    <text evidence="3 9">Belongs to the FliF family.</text>
</comment>
<keyword evidence="6 11" id="KW-1133">Transmembrane helix</keyword>
<evidence type="ECO:0000256" key="2">
    <source>
        <dbReference type="ARBA" id="ARBA00004651"/>
    </source>
</evidence>